<dbReference type="InterPro" id="IPR038610">
    <property type="entry name" value="FliK-like_C_sf"/>
</dbReference>
<comment type="caution">
    <text evidence="2">The sequence shown here is derived from an EMBL/GenBank/DDBJ whole genome shotgun (WGS) entry which is preliminary data.</text>
</comment>
<protein>
    <submittedName>
        <fullName evidence="2">Flagellar hook-length control protein FliK</fullName>
    </submittedName>
</protein>
<dbReference type="Proteomes" id="UP001221208">
    <property type="component" value="Unassembled WGS sequence"/>
</dbReference>
<evidence type="ECO:0000259" key="1">
    <source>
        <dbReference type="Pfam" id="PF02120"/>
    </source>
</evidence>
<keyword evidence="2" id="KW-0966">Cell projection</keyword>
<dbReference type="InterPro" id="IPR021136">
    <property type="entry name" value="Flagellar_hook_control-like_C"/>
</dbReference>
<keyword evidence="3" id="KW-1185">Reference proteome</keyword>
<proteinExistence type="predicted"/>
<name>A0ABT5K2U8_9BURK</name>
<keyword evidence="2" id="KW-0282">Flagellum</keyword>
<keyword evidence="2" id="KW-0969">Cilium</keyword>
<reference evidence="2 3" key="1">
    <citation type="submission" date="2022-10" db="EMBL/GenBank/DDBJ databases">
        <title>Janthinobacterium sp. hw3 Genome sequencing.</title>
        <authorList>
            <person name="Park S."/>
        </authorList>
    </citation>
    <scope>NUCLEOTIDE SEQUENCE [LARGE SCALE GENOMIC DNA]</scope>
    <source>
        <strain evidence="3">hw3</strain>
    </source>
</reference>
<dbReference type="EMBL" id="JAQQXR010000006">
    <property type="protein sequence ID" value="MDC8759302.1"/>
    <property type="molecule type" value="Genomic_DNA"/>
</dbReference>
<accession>A0ABT5K2U8</accession>
<dbReference type="RefSeq" id="WP_273672392.1">
    <property type="nucleotide sequence ID" value="NZ_JAQQXR010000006.1"/>
</dbReference>
<dbReference type="Gene3D" id="3.30.750.140">
    <property type="match status" value="1"/>
</dbReference>
<evidence type="ECO:0000313" key="2">
    <source>
        <dbReference type="EMBL" id="MDC8759302.1"/>
    </source>
</evidence>
<sequence>MLPRLDASITPPAPIRAAVPVEAAGDARQEAFQRSLHTLLGKSMQGEVLARFADGNFLVKVAGTAARMQLPPGARVGGEVPLTLIAIDPRPTFQIGKSNNPGAPQALSYAYADAAFDPPADDAAAAARPGAQSAQGAAGARSSSLAAALLGKAPLTPASLLPDLGAGAPAPALSSAARAINSVLMQAESVPGAPLALVGKAALLAPPAADPAQLAQTLHDEVGHSGLFYESHVAEWAEGKRSMGELLREPQMAQTAAGQDPLAKAAAGTDLAAAQLINLQLHTHEQQRVLWQGEVWPGQQMEWEIRKDEGGGRHGEAGDDDEAQAAWRSGVRFHFPQLGSVSATLVLTGGQVHIQLQADSEQSRAALRAGTPALGLALDAAGAPLASLTIGQPDGAGDAQ</sequence>
<evidence type="ECO:0000313" key="3">
    <source>
        <dbReference type="Proteomes" id="UP001221208"/>
    </source>
</evidence>
<organism evidence="2 3">
    <name type="scientific">Janthinobacterium fluminis</name>
    <dbReference type="NCBI Taxonomy" id="2987524"/>
    <lineage>
        <taxon>Bacteria</taxon>
        <taxon>Pseudomonadati</taxon>
        <taxon>Pseudomonadota</taxon>
        <taxon>Betaproteobacteria</taxon>
        <taxon>Burkholderiales</taxon>
        <taxon>Oxalobacteraceae</taxon>
        <taxon>Janthinobacterium</taxon>
    </lineage>
</organism>
<dbReference type="Pfam" id="PF02120">
    <property type="entry name" value="Flg_hook"/>
    <property type="match status" value="1"/>
</dbReference>
<gene>
    <name evidence="2" type="ORF">OIK44_17100</name>
</gene>
<feature type="domain" description="Flagellar hook-length control protein-like C-terminal" evidence="1">
    <location>
        <begin position="320"/>
        <end position="395"/>
    </location>
</feature>